<reference evidence="1 3" key="1">
    <citation type="submission" date="2019-05" db="EMBL/GenBank/DDBJ databases">
        <title>Mumia sp. nov., isolated from the intestinal contents of plateau pika (Ochotona curzoniae) in the Qinghai-Tibet plateau of China.</title>
        <authorList>
            <person name="Tian Z."/>
        </authorList>
    </citation>
    <scope>NUCLEOTIDE SEQUENCE [LARGE SCALE GENOMIC DNA]</scope>
    <source>
        <strain evidence="3">527</strain>
        <strain evidence="1">Z527</strain>
    </source>
</reference>
<evidence type="ECO:0000313" key="1">
    <source>
        <dbReference type="EMBL" id="TNC30529.1"/>
    </source>
</evidence>
<dbReference type="Proteomes" id="UP000306740">
    <property type="component" value="Unassembled WGS sequence"/>
</dbReference>
<dbReference type="AlphaFoldDB" id="A0A5C4MEC6"/>
<evidence type="ECO:0000313" key="3">
    <source>
        <dbReference type="Proteomes" id="UP000306740"/>
    </source>
</evidence>
<name>A0A5C4MEC6_9ACTN</name>
<dbReference type="RefSeq" id="WP_139106199.1">
    <property type="nucleotide sequence ID" value="NZ_VDFR01000070.1"/>
</dbReference>
<comment type="caution">
    <text evidence="1">The sequence shown here is derived from an EMBL/GenBank/DDBJ whole genome shotgun (WGS) entry which is preliminary data.</text>
</comment>
<proteinExistence type="predicted"/>
<sequence length="185" mass="19588">MNDSSPEAPRPYDVAVLFEQELSSLDARQLTALHDGLDDPVVYHLLLPVEDAAATMATSLGVLGGADLAMPDARSIGDIDRAVAEEGQTALERSVALVTAAGKETTSVRGALTRDDPVHALTDLVTRVGAAEAIILTTPHVLSEFFHIDWASRAERKLKVPTLHLIEHESFDAQSSGAGEGASLL</sequence>
<evidence type="ECO:0008006" key="4">
    <source>
        <dbReference type="Google" id="ProtNLM"/>
    </source>
</evidence>
<dbReference type="SUPFAM" id="SSF52402">
    <property type="entry name" value="Adenine nucleotide alpha hydrolases-like"/>
    <property type="match status" value="1"/>
</dbReference>
<dbReference type="InterPro" id="IPR014729">
    <property type="entry name" value="Rossmann-like_a/b/a_fold"/>
</dbReference>
<evidence type="ECO:0000313" key="2">
    <source>
        <dbReference type="EMBL" id="TNC45028.1"/>
    </source>
</evidence>
<organism evidence="1 3">
    <name type="scientific">Mumia zhuanghuii</name>
    <dbReference type="NCBI Taxonomy" id="2585211"/>
    <lineage>
        <taxon>Bacteria</taxon>
        <taxon>Bacillati</taxon>
        <taxon>Actinomycetota</taxon>
        <taxon>Actinomycetes</taxon>
        <taxon>Propionibacteriales</taxon>
        <taxon>Nocardioidaceae</taxon>
        <taxon>Mumia</taxon>
    </lineage>
</organism>
<dbReference type="EMBL" id="VDFR01000070">
    <property type="protein sequence ID" value="TNC45028.1"/>
    <property type="molecule type" value="Genomic_DNA"/>
</dbReference>
<protein>
    <recommendedName>
        <fullName evidence="4">Indole-3-glycerol phosphate synthase</fullName>
    </recommendedName>
</protein>
<dbReference type="Gene3D" id="3.40.50.620">
    <property type="entry name" value="HUPs"/>
    <property type="match status" value="1"/>
</dbReference>
<dbReference type="OrthoDB" id="3825223at2"/>
<dbReference type="EMBL" id="VDFR01000215">
    <property type="protein sequence ID" value="TNC30529.1"/>
    <property type="molecule type" value="Genomic_DNA"/>
</dbReference>
<gene>
    <name evidence="2" type="ORF">FHE65_15665</name>
    <name evidence="1" type="ORF">FHE65_32725</name>
</gene>
<accession>A0A5C4MEC6</accession>